<reference evidence="10" key="1">
    <citation type="submission" date="2014-09" db="EMBL/GenBank/DDBJ databases">
        <title>Draft genome sequence of an oleaginous Mucoromycotina fungus Mucor ambiguus NBRC6742.</title>
        <authorList>
            <person name="Takeda I."/>
            <person name="Yamane N."/>
            <person name="Morita T."/>
            <person name="Tamano K."/>
            <person name="Machida M."/>
            <person name="Baker S."/>
            <person name="Koike H."/>
        </authorList>
    </citation>
    <scope>NUCLEOTIDE SEQUENCE</scope>
    <source>
        <strain evidence="10">NBRC 6742</strain>
    </source>
</reference>
<sequence length="858" mass="97015">MGLNLDTADHRASSTQQTKFERKRQPFSQRAPPQRRSYSAISHNQSDSGDQEDPQLRFTVYIIDKPVSTCNYSFTISANATISDFQSNLLKALNIRPSSGTVPISDLWLLNHENTSFKSTLDNNTAFIPKRILMEHSDRFAQKIDSSSFATDSTISSCLSRLSSATANSNGSNTGNTYLVAVELMKDSAFRSSAQSSRPSPFTARARTAAPLTRHTLGLHGLQNLGNTCYMNSALQCLSNTPQLTRYFLSGEYRRDLNTSNALGLDGDLAEAYAKLLRDIWTPSTSFSTRRVGSISPEKFKSTFERFNPHFVGYLQQDSQELLGFLLDGLHEDLNRVLEKPYIEIPDFDDHIRNEEIADKFWSYHKSRNDSIIVDLFQGQYKSRLVCGECKKVSITFDPFMYISLPLPVGKCEINVVYVPYLPSHRQLAIKIQLEREATIKELKQQVEKSVAASPSLAIQDGHSAIADRIRSIRPSDTIHVYELPCPSTEQDDEDWIVFPVYCSTTLDQQASLSAVVSIPQFGLPIVLAVKAEKLKDTSYLYNTIISHMERYCIPKLFEEVKSPSLSPSVPDTTAADADVLSYVQQPIHTAAAVIPAGGRPMVPMPNLFKIQVFEYKNSPESFTFPVGESQIHWYDNTQESLKQGRGVLIEWTAVKAQQFFGTTPSTNEINPEAWYDYDQDEQSASTDSHTSSGYNTRYGNSSNRESRVITLSDCLDEFTGDEHLDDQDSWYCPRCKKHQRALKKMDIWKLPEIIVVHLKRFSQVRHWRNKVDTMIDFPLKELDMTDRVLGHQDESLIYDLYAVDNHYGGMGGGHYTAFAQNIDDGEWYEFNDSSVTAMSDKDVKTSAAYLLFYKRRS</sequence>
<dbReference type="AlphaFoldDB" id="A0A0C9MWW0"/>
<dbReference type="GO" id="GO:0016579">
    <property type="term" value="P:protein deubiquitination"/>
    <property type="evidence" value="ECO:0007669"/>
    <property type="project" value="InterPro"/>
</dbReference>
<gene>
    <name evidence="10" type="ORF">MAM1_0187c07564</name>
</gene>
<dbReference type="Pfam" id="PF00443">
    <property type="entry name" value="UCH"/>
    <property type="match status" value="1"/>
</dbReference>
<evidence type="ECO:0000256" key="7">
    <source>
        <dbReference type="RuleBase" id="RU366025"/>
    </source>
</evidence>
<dbReference type="PROSITE" id="PS00972">
    <property type="entry name" value="USP_1"/>
    <property type="match status" value="1"/>
</dbReference>
<feature type="region of interest" description="Disordered" evidence="8">
    <location>
        <begin position="1"/>
        <end position="53"/>
    </location>
</feature>
<dbReference type="InterPro" id="IPR018200">
    <property type="entry name" value="USP_CS"/>
</dbReference>
<dbReference type="PROSITE" id="PS50235">
    <property type="entry name" value="USP_3"/>
    <property type="match status" value="1"/>
</dbReference>
<dbReference type="GO" id="GO:0004843">
    <property type="term" value="F:cysteine-type deubiquitinase activity"/>
    <property type="evidence" value="ECO:0007669"/>
    <property type="project" value="UniProtKB-UniRule"/>
</dbReference>
<dbReference type="EC" id="3.4.19.12" evidence="7"/>
<evidence type="ECO:0000256" key="4">
    <source>
        <dbReference type="ARBA" id="ARBA00022786"/>
    </source>
</evidence>
<keyword evidence="5 7" id="KW-0378">Hydrolase</keyword>
<accession>A0A0C9MWW0</accession>
<evidence type="ECO:0000259" key="9">
    <source>
        <dbReference type="PROSITE" id="PS50235"/>
    </source>
</evidence>
<comment type="similarity">
    <text evidence="2 7">Belongs to the peptidase C19 family.</text>
</comment>
<feature type="region of interest" description="Disordered" evidence="8">
    <location>
        <begin position="680"/>
        <end position="702"/>
    </location>
</feature>
<dbReference type="PANTHER" id="PTHR21646">
    <property type="entry name" value="UBIQUITIN CARBOXYL-TERMINAL HYDROLASE"/>
    <property type="match status" value="1"/>
</dbReference>
<comment type="catalytic activity">
    <reaction evidence="1 7">
        <text>Thiol-dependent hydrolysis of ester, thioester, amide, peptide and isopeptide bonds formed by the C-terminal Gly of ubiquitin (a 76-residue protein attached to proteins as an intracellular targeting signal).</text>
        <dbReference type="EC" id="3.4.19.12"/>
    </reaction>
</comment>
<keyword evidence="6 7" id="KW-0788">Thiol protease</keyword>
<organism evidence="10">
    <name type="scientific">Mucor ambiguus</name>
    <dbReference type="NCBI Taxonomy" id="91626"/>
    <lineage>
        <taxon>Eukaryota</taxon>
        <taxon>Fungi</taxon>
        <taxon>Fungi incertae sedis</taxon>
        <taxon>Mucoromycota</taxon>
        <taxon>Mucoromycotina</taxon>
        <taxon>Mucoromycetes</taxon>
        <taxon>Mucorales</taxon>
        <taxon>Mucorineae</taxon>
        <taxon>Mucoraceae</taxon>
        <taxon>Mucor</taxon>
    </lineage>
</organism>
<dbReference type="Proteomes" id="UP000053815">
    <property type="component" value="Unassembled WGS sequence"/>
</dbReference>
<proteinExistence type="inferred from homology"/>
<dbReference type="SUPFAM" id="SSF54001">
    <property type="entry name" value="Cysteine proteinases"/>
    <property type="match status" value="1"/>
</dbReference>
<evidence type="ECO:0000256" key="2">
    <source>
        <dbReference type="ARBA" id="ARBA00009085"/>
    </source>
</evidence>
<dbReference type="PANTHER" id="PTHR21646:SF24">
    <property type="entry name" value="UBIQUITIN CARBOXYL-TERMINAL HYDROLASE"/>
    <property type="match status" value="1"/>
</dbReference>
<feature type="compositionally biased region" description="Polar residues" evidence="8">
    <location>
        <begin position="36"/>
        <end position="48"/>
    </location>
</feature>
<dbReference type="Gene3D" id="3.90.70.10">
    <property type="entry name" value="Cysteine proteinases"/>
    <property type="match status" value="2"/>
</dbReference>
<dbReference type="InterPro" id="IPR001394">
    <property type="entry name" value="Peptidase_C19_UCH"/>
</dbReference>
<protein>
    <recommendedName>
        <fullName evidence="7">Ubiquitin carboxyl-terminal hydrolase</fullName>
        <ecNumber evidence="7">3.4.19.12</ecNumber>
    </recommendedName>
</protein>
<evidence type="ECO:0000256" key="5">
    <source>
        <dbReference type="ARBA" id="ARBA00022801"/>
    </source>
</evidence>
<feature type="compositionally biased region" description="Polar residues" evidence="8">
    <location>
        <begin position="683"/>
        <end position="702"/>
    </location>
</feature>
<evidence type="ECO:0000313" key="10">
    <source>
        <dbReference type="EMBL" id="GAN08057.1"/>
    </source>
</evidence>
<name>A0A0C9MWW0_9FUNG</name>
<dbReference type="STRING" id="91626.A0A0C9MWW0"/>
<evidence type="ECO:0000256" key="3">
    <source>
        <dbReference type="ARBA" id="ARBA00022670"/>
    </source>
</evidence>
<dbReference type="PROSITE" id="PS00973">
    <property type="entry name" value="USP_2"/>
    <property type="match status" value="1"/>
</dbReference>
<dbReference type="InterPro" id="IPR028889">
    <property type="entry name" value="USP"/>
</dbReference>
<keyword evidence="4 7" id="KW-0833">Ubl conjugation pathway</keyword>
<keyword evidence="11" id="KW-1185">Reference proteome</keyword>
<evidence type="ECO:0000256" key="8">
    <source>
        <dbReference type="SAM" id="MobiDB-lite"/>
    </source>
</evidence>
<dbReference type="CDD" id="cd02674">
    <property type="entry name" value="Peptidase_C19R"/>
    <property type="match status" value="1"/>
</dbReference>
<evidence type="ECO:0000256" key="6">
    <source>
        <dbReference type="ARBA" id="ARBA00022807"/>
    </source>
</evidence>
<keyword evidence="3 7" id="KW-0645">Protease</keyword>
<evidence type="ECO:0000256" key="1">
    <source>
        <dbReference type="ARBA" id="ARBA00000707"/>
    </source>
</evidence>
<evidence type="ECO:0000313" key="11">
    <source>
        <dbReference type="Proteomes" id="UP000053815"/>
    </source>
</evidence>
<dbReference type="OrthoDB" id="292964at2759"/>
<feature type="domain" description="USP" evidence="9">
    <location>
        <begin position="220"/>
        <end position="857"/>
    </location>
</feature>
<dbReference type="EMBL" id="DF836476">
    <property type="protein sequence ID" value="GAN08057.1"/>
    <property type="molecule type" value="Genomic_DNA"/>
</dbReference>
<dbReference type="GO" id="GO:0006508">
    <property type="term" value="P:proteolysis"/>
    <property type="evidence" value="ECO:0007669"/>
    <property type="project" value="UniProtKB-KW"/>
</dbReference>
<dbReference type="InterPro" id="IPR050185">
    <property type="entry name" value="Ub_carboxyl-term_hydrolase"/>
</dbReference>
<dbReference type="InterPro" id="IPR038765">
    <property type="entry name" value="Papain-like_cys_pep_sf"/>
</dbReference>